<proteinExistence type="predicted"/>
<protein>
    <submittedName>
        <fullName evidence="2">Uncharacterized protein</fullName>
    </submittedName>
</protein>
<evidence type="ECO:0000313" key="3">
    <source>
        <dbReference type="EMBL" id="VFK78399.1"/>
    </source>
</evidence>
<evidence type="ECO:0000313" key="2">
    <source>
        <dbReference type="EMBL" id="VFK46049.1"/>
    </source>
</evidence>
<dbReference type="AlphaFoldDB" id="A0A450YX71"/>
<gene>
    <name evidence="3" type="ORF">BECKSD772D_GA0070982_10144</name>
    <name evidence="2" type="ORF">BECKSD772E_GA0070983_10668</name>
    <name evidence="1" type="ORF">BECKSD772F_GA0070984_10629</name>
</gene>
<reference evidence="2" key="1">
    <citation type="submission" date="2019-02" db="EMBL/GenBank/DDBJ databases">
        <authorList>
            <person name="Gruber-Vodicka R. H."/>
            <person name="Seah K. B. B."/>
        </authorList>
    </citation>
    <scope>NUCLEOTIDE SEQUENCE</scope>
    <source>
        <strain evidence="3">BECK_S127</strain>
        <strain evidence="2">BECK_S1320</strain>
        <strain evidence="1">BECK_S1321</strain>
    </source>
</reference>
<sequence>MLRLTQAQSAWVGRSRFARKNIDIRQDLKCNFMPLIGEYSLTRYYCRSTLFTPLTRSDDVIDYRK</sequence>
<evidence type="ECO:0000313" key="1">
    <source>
        <dbReference type="EMBL" id="VFK40535.1"/>
    </source>
</evidence>
<organism evidence="2">
    <name type="scientific">Candidatus Kentrum sp. SD</name>
    <dbReference type="NCBI Taxonomy" id="2126332"/>
    <lineage>
        <taxon>Bacteria</taxon>
        <taxon>Pseudomonadati</taxon>
        <taxon>Pseudomonadota</taxon>
        <taxon>Gammaproteobacteria</taxon>
        <taxon>Candidatus Kentrum</taxon>
    </lineage>
</organism>
<name>A0A450YX71_9GAMM</name>
<dbReference type="EMBL" id="CAADFR010000062">
    <property type="protein sequence ID" value="VFK40535.1"/>
    <property type="molecule type" value="Genomic_DNA"/>
</dbReference>
<dbReference type="EMBL" id="CAADHB010000014">
    <property type="protein sequence ID" value="VFK78399.1"/>
    <property type="molecule type" value="Genomic_DNA"/>
</dbReference>
<accession>A0A450YX71</accession>
<dbReference type="EMBL" id="CAADFU010000066">
    <property type="protein sequence ID" value="VFK46049.1"/>
    <property type="molecule type" value="Genomic_DNA"/>
</dbReference>